<dbReference type="Proteomes" id="UP001148299">
    <property type="component" value="Unassembled WGS sequence"/>
</dbReference>
<dbReference type="PROSITE" id="PS50181">
    <property type="entry name" value="FBOX"/>
    <property type="match status" value="1"/>
</dbReference>
<name>A0A9W9V221_PENBR</name>
<dbReference type="EMBL" id="JAPZBR010000002">
    <property type="protein sequence ID" value="KAJ5363296.1"/>
    <property type="molecule type" value="Genomic_DNA"/>
</dbReference>
<sequence length="396" mass="45506">MASLSVLHKTLLTPHQKAPKAREKKTSILVLPDTLILELYTYLDPIDQACLSLTCKRFHLLVGSNQYKQFKFPRLLKIKSPRLCVNRPEVPRNQLLLRLETSKWLYCAACLKLHPRKAFSKLPLNPIQRRCRVNAGILDLCPCLSLTAGDRQNIIRILTRSNSHSGLEGILGYLTSRPTPDALTARLNGRLNLERIDLVRTGETAHLTHSCTQRAKFWKTTIDLTIFIEDKELVAQVSYILDSQQPKRRNWLAEPVFGCPHIDITMMAGYLKGEKLCTECKTAFIGTSEPNENPAIIYAQRELGGIAESECQTWFQHSRFTNEAYEQYPVYWRDTAIMIRERDERRAEVKKQLEPKKPRAQYGRSYTYVSGPYLTRALSLPTKLGPEEVKRIRALW</sequence>
<feature type="domain" description="F-box" evidence="1">
    <location>
        <begin position="25"/>
        <end position="70"/>
    </location>
</feature>
<dbReference type="CDD" id="cd09917">
    <property type="entry name" value="F-box_SF"/>
    <property type="match status" value="1"/>
</dbReference>
<keyword evidence="3" id="KW-1185">Reference proteome</keyword>
<gene>
    <name evidence="2" type="ORF">N7541_004140</name>
</gene>
<reference evidence="2" key="1">
    <citation type="submission" date="2022-12" db="EMBL/GenBank/DDBJ databases">
        <authorList>
            <person name="Petersen C."/>
        </authorList>
    </citation>
    <scope>NUCLEOTIDE SEQUENCE</scope>
    <source>
        <strain evidence="2">IBT 35675</strain>
    </source>
</reference>
<dbReference type="InterPro" id="IPR036047">
    <property type="entry name" value="F-box-like_dom_sf"/>
</dbReference>
<dbReference type="SUPFAM" id="SSF81383">
    <property type="entry name" value="F-box domain"/>
    <property type="match status" value="1"/>
</dbReference>
<protein>
    <recommendedName>
        <fullName evidence="1">F-box domain-containing protein</fullName>
    </recommendedName>
</protein>
<dbReference type="InterPro" id="IPR001810">
    <property type="entry name" value="F-box_dom"/>
</dbReference>
<evidence type="ECO:0000313" key="2">
    <source>
        <dbReference type="EMBL" id="KAJ5363296.1"/>
    </source>
</evidence>
<evidence type="ECO:0000313" key="3">
    <source>
        <dbReference type="Proteomes" id="UP001148299"/>
    </source>
</evidence>
<comment type="caution">
    <text evidence="2">The sequence shown here is derived from an EMBL/GenBank/DDBJ whole genome shotgun (WGS) entry which is preliminary data.</text>
</comment>
<accession>A0A9W9V221</accession>
<organism evidence="2 3">
    <name type="scientific">Penicillium brevicompactum</name>
    <dbReference type="NCBI Taxonomy" id="5074"/>
    <lineage>
        <taxon>Eukaryota</taxon>
        <taxon>Fungi</taxon>
        <taxon>Dikarya</taxon>
        <taxon>Ascomycota</taxon>
        <taxon>Pezizomycotina</taxon>
        <taxon>Eurotiomycetes</taxon>
        <taxon>Eurotiomycetidae</taxon>
        <taxon>Eurotiales</taxon>
        <taxon>Aspergillaceae</taxon>
        <taxon>Penicillium</taxon>
    </lineage>
</organism>
<proteinExistence type="predicted"/>
<dbReference type="Pfam" id="PF00646">
    <property type="entry name" value="F-box"/>
    <property type="match status" value="1"/>
</dbReference>
<dbReference type="AlphaFoldDB" id="A0A9W9V221"/>
<reference evidence="2" key="2">
    <citation type="journal article" date="2023" name="IMA Fungus">
        <title>Comparative genomic study of the Penicillium genus elucidates a diverse pangenome and 15 lateral gene transfer events.</title>
        <authorList>
            <person name="Petersen C."/>
            <person name="Sorensen T."/>
            <person name="Nielsen M.R."/>
            <person name="Sondergaard T.E."/>
            <person name="Sorensen J.L."/>
            <person name="Fitzpatrick D.A."/>
            <person name="Frisvad J.C."/>
            <person name="Nielsen K.L."/>
        </authorList>
    </citation>
    <scope>NUCLEOTIDE SEQUENCE</scope>
    <source>
        <strain evidence="2">IBT 35675</strain>
    </source>
</reference>
<evidence type="ECO:0000259" key="1">
    <source>
        <dbReference type="PROSITE" id="PS50181"/>
    </source>
</evidence>